<dbReference type="PANTHER" id="PTHR46082:SF11">
    <property type="entry name" value="AAA+ ATPASE DOMAIN-CONTAINING PROTEIN-RELATED"/>
    <property type="match status" value="1"/>
</dbReference>
<name>A0A8K0TGL3_9PEZI</name>
<dbReference type="InterPro" id="IPR011990">
    <property type="entry name" value="TPR-like_helical_dom_sf"/>
</dbReference>
<dbReference type="Pfam" id="PF13424">
    <property type="entry name" value="TPR_12"/>
    <property type="match status" value="1"/>
</dbReference>
<evidence type="ECO:0000313" key="2">
    <source>
        <dbReference type="Proteomes" id="UP000813385"/>
    </source>
</evidence>
<proteinExistence type="predicted"/>
<dbReference type="InterPro" id="IPR053137">
    <property type="entry name" value="NLR-like"/>
</dbReference>
<dbReference type="OrthoDB" id="771227at2759"/>
<sequence>MNVFWVVCNTRHTFTDSYWSIAEALNLYGWHDPSLDHCTSVRKYLEREDIPQWLMILDGINEVTGLFDKLRKFLPSPDRGKTLITLRTSPGIQSTLEEKKIPTAMLEADELVRSTLRVSHDNTDAARLAAALDNHPLAIAMAVSYMNARQLSIPLYIAELQKYIMDPVDQTPTSVIKASVVTIVHISRIAPSAAQLLALMSQFHYHGIPSEMLHSYVDQRQTHDGEFVPCERDPRRGFHQDISILETYLLIHPTVSTVESNGEPLKTVKDSYSMHTAVHHLVHPHAMTSENPERWFQLFIRLAAQHFCFTGAESVVSCQRLLSHISPLLKNNIESPTGSRGALILSELWTNVSIYEAFFERSPSASRLQSSAECARHTELGANHPPYTLTGADKDVIPGDDFRWCGAVKLEKVLLSARRTRLGEDHPRTLASMNELVALHQDRDNLEASAHQAMDIIHALERGTRHIHTVSYMKSLASNWRTTGRSDDVERLLWELSKRCEEELGNNSQYTLWTLTELASIYLGQTAAEKDILKPEQPETLEIILAAKLQQNYMVEISKEVQTEVSRAWSHKLGIALPNALIDLPSSLHASEKLHHAQKLIENVVTHYEMQVGLDDPITLRFRVHLADMFHNQEMFSAAETMRLQNLERRRKTLGESHPDTLTSMADLAATYCATDRWVQAKSLYFDLLCRLKTTVGPQSFTQDITMKLVFVYVKLGWWDDAQSLTLEALDPVLPFSKELQAVLHQGSSGRAGSSTSGGALGSSELVGLLGADRITGSFS</sequence>
<dbReference type="AlphaFoldDB" id="A0A8K0TGL3"/>
<evidence type="ECO:0000313" key="1">
    <source>
        <dbReference type="EMBL" id="KAH7363618.1"/>
    </source>
</evidence>
<dbReference type="PANTHER" id="PTHR46082">
    <property type="entry name" value="ATP/GTP-BINDING PROTEIN-RELATED"/>
    <property type="match status" value="1"/>
</dbReference>
<gene>
    <name evidence="1" type="ORF">B0T11DRAFT_354043</name>
</gene>
<protein>
    <recommendedName>
        <fullName evidence="3">Kinesin light chain</fullName>
    </recommendedName>
</protein>
<dbReference type="EMBL" id="JAGPXD010000003">
    <property type="protein sequence ID" value="KAH7363618.1"/>
    <property type="molecule type" value="Genomic_DNA"/>
</dbReference>
<evidence type="ECO:0008006" key="3">
    <source>
        <dbReference type="Google" id="ProtNLM"/>
    </source>
</evidence>
<dbReference type="SUPFAM" id="SSF48452">
    <property type="entry name" value="TPR-like"/>
    <property type="match status" value="1"/>
</dbReference>
<reference evidence="1" key="1">
    <citation type="journal article" date="2021" name="Nat. Commun.">
        <title>Genetic determinants of endophytism in the Arabidopsis root mycobiome.</title>
        <authorList>
            <person name="Mesny F."/>
            <person name="Miyauchi S."/>
            <person name="Thiergart T."/>
            <person name="Pickel B."/>
            <person name="Atanasova L."/>
            <person name="Karlsson M."/>
            <person name="Huettel B."/>
            <person name="Barry K.W."/>
            <person name="Haridas S."/>
            <person name="Chen C."/>
            <person name="Bauer D."/>
            <person name="Andreopoulos W."/>
            <person name="Pangilinan J."/>
            <person name="LaButti K."/>
            <person name="Riley R."/>
            <person name="Lipzen A."/>
            <person name="Clum A."/>
            <person name="Drula E."/>
            <person name="Henrissat B."/>
            <person name="Kohler A."/>
            <person name="Grigoriev I.V."/>
            <person name="Martin F.M."/>
            <person name="Hacquard S."/>
        </authorList>
    </citation>
    <scope>NUCLEOTIDE SEQUENCE</scope>
    <source>
        <strain evidence="1">MPI-CAGE-AT-0016</strain>
    </source>
</reference>
<dbReference type="Gene3D" id="1.25.40.10">
    <property type="entry name" value="Tetratricopeptide repeat domain"/>
    <property type="match status" value="2"/>
</dbReference>
<dbReference type="Proteomes" id="UP000813385">
    <property type="component" value="Unassembled WGS sequence"/>
</dbReference>
<keyword evidence="2" id="KW-1185">Reference proteome</keyword>
<organism evidence="1 2">
    <name type="scientific">Plectosphaerella cucumerina</name>
    <dbReference type="NCBI Taxonomy" id="40658"/>
    <lineage>
        <taxon>Eukaryota</taxon>
        <taxon>Fungi</taxon>
        <taxon>Dikarya</taxon>
        <taxon>Ascomycota</taxon>
        <taxon>Pezizomycotina</taxon>
        <taxon>Sordariomycetes</taxon>
        <taxon>Hypocreomycetidae</taxon>
        <taxon>Glomerellales</taxon>
        <taxon>Plectosphaerellaceae</taxon>
        <taxon>Plectosphaerella</taxon>
    </lineage>
</organism>
<accession>A0A8K0TGL3</accession>
<comment type="caution">
    <text evidence="1">The sequence shown here is derived from an EMBL/GenBank/DDBJ whole genome shotgun (WGS) entry which is preliminary data.</text>
</comment>